<dbReference type="AlphaFoldDB" id="A0A419A061"/>
<dbReference type="Pfam" id="PF13770">
    <property type="entry name" value="DUF4169"/>
    <property type="match status" value="1"/>
</dbReference>
<sequence length="62" mass="6918">MTRIINLRQARKSRARDAKRAAGDANAAIHGEARPLREARKAEADRAARQLEAHRRDDDDGA</sequence>
<proteinExistence type="predicted"/>
<feature type="compositionally biased region" description="Basic and acidic residues" evidence="1">
    <location>
        <begin position="31"/>
        <end position="62"/>
    </location>
</feature>
<keyword evidence="3" id="KW-1185">Reference proteome</keyword>
<evidence type="ECO:0000256" key="1">
    <source>
        <dbReference type="SAM" id="MobiDB-lite"/>
    </source>
</evidence>
<feature type="region of interest" description="Disordered" evidence="1">
    <location>
        <begin position="1"/>
        <end position="62"/>
    </location>
</feature>
<accession>A0A419A061</accession>
<dbReference type="RefSeq" id="WP_119885400.1">
    <property type="nucleotide sequence ID" value="NZ_CP067169.1"/>
</dbReference>
<evidence type="ECO:0000313" key="3">
    <source>
        <dbReference type="Proteomes" id="UP000285530"/>
    </source>
</evidence>
<gene>
    <name evidence="2" type="ORF">D3P06_04370</name>
</gene>
<dbReference type="Proteomes" id="UP000285530">
    <property type="component" value="Unassembled WGS sequence"/>
</dbReference>
<reference evidence="2 3" key="1">
    <citation type="submission" date="2018-09" db="EMBL/GenBank/DDBJ databases">
        <title>Paracoccus onubensis nov. sp. a moderate halophilic bacterium isolated from Gruta de las Maravillas (Aracena, Spain).</title>
        <authorList>
            <person name="Jurado V."/>
            <person name="Gutierrez-Patricio S."/>
            <person name="Gonzalez-Pimentel J.L."/>
            <person name="Laiz L."/>
            <person name="Saiz-Jimenez C."/>
        </authorList>
    </citation>
    <scope>NUCLEOTIDE SEQUENCE [LARGE SCALE GENOMIC DNA]</scope>
    <source>
        <strain evidence="2 3">DSM 19484</strain>
    </source>
</reference>
<dbReference type="EMBL" id="QZEV01000011">
    <property type="protein sequence ID" value="RJL06291.1"/>
    <property type="molecule type" value="Genomic_DNA"/>
</dbReference>
<comment type="caution">
    <text evidence="2">The sequence shown here is derived from an EMBL/GenBank/DDBJ whole genome shotgun (WGS) entry which is preliminary data.</text>
</comment>
<name>A0A419A061_9RHOB</name>
<evidence type="ECO:0000313" key="2">
    <source>
        <dbReference type="EMBL" id="RJL06291.1"/>
    </source>
</evidence>
<organism evidence="2 3">
    <name type="scientific">Paracoccus aestuarii</name>
    <dbReference type="NCBI Taxonomy" id="453842"/>
    <lineage>
        <taxon>Bacteria</taxon>
        <taxon>Pseudomonadati</taxon>
        <taxon>Pseudomonadota</taxon>
        <taxon>Alphaproteobacteria</taxon>
        <taxon>Rhodobacterales</taxon>
        <taxon>Paracoccaceae</taxon>
        <taxon>Paracoccus</taxon>
    </lineage>
</organism>
<dbReference type="InterPro" id="IPR025227">
    <property type="entry name" value="DUF4169"/>
</dbReference>
<protein>
    <submittedName>
        <fullName evidence="2">DUF4169 family protein</fullName>
    </submittedName>
</protein>